<dbReference type="EMBL" id="CP036432">
    <property type="protein sequence ID" value="QDV87825.1"/>
    <property type="molecule type" value="Genomic_DNA"/>
</dbReference>
<dbReference type="SUPFAM" id="SSF51971">
    <property type="entry name" value="Nucleotide-binding domain"/>
    <property type="match status" value="1"/>
</dbReference>
<dbReference type="Proteomes" id="UP000318081">
    <property type="component" value="Chromosome"/>
</dbReference>
<dbReference type="Gene3D" id="3.40.50.720">
    <property type="entry name" value="NAD(P)-binding Rossmann-like Domain"/>
    <property type="match status" value="1"/>
</dbReference>
<evidence type="ECO:0000313" key="2">
    <source>
        <dbReference type="Proteomes" id="UP000318081"/>
    </source>
</evidence>
<keyword evidence="2" id="KW-1185">Reference proteome</keyword>
<sequence length="225" mass="23817">MTDVTATLEPPGSIAVIGAGPLGIEAALYGRFLGYDVTLFEAVAVAHSVAGKRDEPIPMMPDRCVSPLARGALEAQAGDADPQPLPLSIGEWIDRVWLPLTETDLLRGRLRCPVRVTAMGLVSAGAEDEAAEETGDDDDDVPPDFQLTLDDGTSADFEAVIVATGAESEEISRSFALPADYLFAVGRQQTGDAEVDFWGGLKEIVAVYAALGGRADLDLYQPRRG</sequence>
<gene>
    <name evidence="1" type="ORF">TBK1r_68570</name>
</gene>
<organism evidence="1 2">
    <name type="scientific">Stieleria magnilauensis</name>
    <dbReference type="NCBI Taxonomy" id="2527963"/>
    <lineage>
        <taxon>Bacteria</taxon>
        <taxon>Pseudomonadati</taxon>
        <taxon>Planctomycetota</taxon>
        <taxon>Planctomycetia</taxon>
        <taxon>Pirellulales</taxon>
        <taxon>Pirellulaceae</taxon>
        <taxon>Stieleria</taxon>
    </lineage>
</organism>
<dbReference type="PRINTS" id="PR00368">
    <property type="entry name" value="FADPNR"/>
</dbReference>
<name>A0ABX5Y0L5_9BACT</name>
<dbReference type="RefSeq" id="WP_145219720.1">
    <property type="nucleotide sequence ID" value="NZ_CP036432.1"/>
</dbReference>
<proteinExistence type="predicted"/>
<dbReference type="PRINTS" id="PR00411">
    <property type="entry name" value="PNDRDTASEI"/>
</dbReference>
<reference evidence="1 2" key="1">
    <citation type="submission" date="2019-02" db="EMBL/GenBank/DDBJ databases">
        <title>Deep-cultivation of Planctomycetes and their phenomic and genomic characterization uncovers novel biology.</title>
        <authorList>
            <person name="Wiegand S."/>
            <person name="Jogler M."/>
            <person name="Boedeker C."/>
            <person name="Pinto D."/>
            <person name="Vollmers J."/>
            <person name="Rivas-Marin E."/>
            <person name="Kohn T."/>
            <person name="Peeters S.H."/>
            <person name="Heuer A."/>
            <person name="Rast P."/>
            <person name="Oberbeckmann S."/>
            <person name="Bunk B."/>
            <person name="Jeske O."/>
            <person name="Meyerdierks A."/>
            <person name="Storesund J.E."/>
            <person name="Kallscheuer N."/>
            <person name="Luecker S."/>
            <person name="Lage O.M."/>
            <person name="Pohl T."/>
            <person name="Merkel B.J."/>
            <person name="Hornburger P."/>
            <person name="Mueller R.-W."/>
            <person name="Bruemmer F."/>
            <person name="Labrenz M."/>
            <person name="Spormann A.M."/>
            <person name="Op den Camp H."/>
            <person name="Overmann J."/>
            <person name="Amann R."/>
            <person name="Jetten M.S.M."/>
            <person name="Mascher T."/>
            <person name="Medema M.H."/>
            <person name="Devos D.P."/>
            <person name="Kaster A.-K."/>
            <person name="Ovreas L."/>
            <person name="Rohde M."/>
            <person name="Galperin M.Y."/>
            <person name="Jogler C."/>
        </authorList>
    </citation>
    <scope>NUCLEOTIDE SEQUENCE [LARGE SCALE GENOMIC DNA]</scope>
    <source>
        <strain evidence="1 2">TBK1r</strain>
    </source>
</reference>
<evidence type="ECO:0000313" key="1">
    <source>
        <dbReference type="EMBL" id="QDV87825.1"/>
    </source>
</evidence>
<accession>A0ABX5Y0L5</accession>
<protein>
    <submittedName>
        <fullName evidence="1">Dihydropyrimidine dehydrogenase subunit A</fullName>
    </submittedName>
</protein>